<dbReference type="RefSeq" id="WP_377918191.1">
    <property type="nucleotide sequence ID" value="NZ_JBHRZT010000072.1"/>
</dbReference>
<dbReference type="PANTHER" id="PTHR42949">
    <property type="entry name" value="ANAEROBIC GLYCEROL-3-PHOSPHATE DEHYDROGENASE SUBUNIT B"/>
    <property type="match status" value="1"/>
</dbReference>
<protein>
    <submittedName>
        <fullName evidence="3">NAD(P)/FAD-dependent oxidoreductase</fullName>
    </submittedName>
</protein>
<dbReference type="Proteomes" id="UP001595752">
    <property type="component" value="Unassembled WGS sequence"/>
</dbReference>
<evidence type="ECO:0000259" key="2">
    <source>
        <dbReference type="Pfam" id="PF07992"/>
    </source>
</evidence>
<dbReference type="PRINTS" id="PR00411">
    <property type="entry name" value="PNDRDTASEI"/>
</dbReference>
<gene>
    <name evidence="3" type="ORF">ACFOU2_20910</name>
</gene>
<dbReference type="Pfam" id="PF07992">
    <property type="entry name" value="Pyr_redox_2"/>
    <property type="match status" value="1"/>
</dbReference>
<sequence>MQVDVAIVGGGPAGLAAAREIGAKGGSVIVIDDHPKPGGKLLGQLHEESKNGGWWKGYEQAERLVKEALAANVTILSGKQVWTMEKGWKLFVSDVHNQGTDGFTIKAEAILLATGAVEKPIPIPGWTLPGVMTIGAAQVLTNVYQIKPGHKVAVAGIDILSLSIARAMKLAGVDVIGIFMLPRNEFSQELAVPYRLLDTFKSFTHHAPSPLLRLGGRLLKTKIGRKLAAAFYPARGLKVWDIPVHFRRAILAVEGGRQAEHVLIANVDSQGNPSGYSYKEQIDAVCISGGLSPLYELAVSTGCQFVRLEGLSGVVPLHNETMETKVENLFVAGNITGIEGAKVALAQGMLAGKSICLKLGIGLVGNHEINDAVTYVDEVRKNADIQFHPSIIAARHELKRIWEEHHALSL</sequence>
<evidence type="ECO:0000313" key="4">
    <source>
        <dbReference type="Proteomes" id="UP001595752"/>
    </source>
</evidence>
<keyword evidence="1" id="KW-0560">Oxidoreductase</keyword>
<dbReference type="SUPFAM" id="SSF51905">
    <property type="entry name" value="FAD/NAD(P)-binding domain"/>
    <property type="match status" value="1"/>
</dbReference>
<comment type="caution">
    <text evidence="3">The sequence shown here is derived from an EMBL/GenBank/DDBJ whole genome shotgun (WGS) entry which is preliminary data.</text>
</comment>
<dbReference type="EMBL" id="JBHRZT010000072">
    <property type="protein sequence ID" value="MFC3885801.1"/>
    <property type="molecule type" value="Genomic_DNA"/>
</dbReference>
<keyword evidence="4" id="KW-1185">Reference proteome</keyword>
<accession>A0ABV8B9C4</accession>
<dbReference type="PRINTS" id="PR00368">
    <property type="entry name" value="FADPNR"/>
</dbReference>
<name>A0ABV8B9C4_9BACI</name>
<dbReference type="PANTHER" id="PTHR42949:SF3">
    <property type="entry name" value="ANAEROBIC GLYCEROL-3-PHOSPHATE DEHYDROGENASE SUBUNIT B"/>
    <property type="match status" value="1"/>
</dbReference>
<evidence type="ECO:0000313" key="3">
    <source>
        <dbReference type="EMBL" id="MFC3885801.1"/>
    </source>
</evidence>
<dbReference type="InterPro" id="IPR051691">
    <property type="entry name" value="Metab_Enz_Cyan_OpOx_G3PDH"/>
</dbReference>
<feature type="domain" description="FAD/NAD(P)-binding" evidence="2">
    <location>
        <begin position="4"/>
        <end position="348"/>
    </location>
</feature>
<organism evidence="3 4">
    <name type="scientific">Bacillus songklensis</name>
    <dbReference type="NCBI Taxonomy" id="1069116"/>
    <lineage>
        <taxon>Bacteria</taxon>
        <taxon>Bacillati</taxon>
        <taxon>Bacillota</taxon>
        <taxon>Bacilli</taxon>
        <taxon>Bacillales</taxon>
        <taxon>Bacillaceae</taxon>
        <taxon>Bacillus</taxon>
    </lineage>
</organism>
<evidence type="ECO:0000256" key="1">
    <source>
        <dbReference type="ARBA" id="ARBA00023002"/>
    </source>
</evidence>
<reference evidence="4" key="1">
    <citation type="journal article" date="2019" name="Int. J. Syst. Evol. Microbiol.">
        <title>The Global Catalogue of Microorganisms (GCM) 10K type strain sequencing project: providing services to taxonomists for standard genome sequencing and annotation.</title>
        <authorList>
            <consortium name="The Broad Institute Genomics Platform"/>
            <consortium name="The Broad Institute Genome Sequencing Center for Infectious Disease"/>
            <person name="Wu L."/>
            <person name="Ma J."/>
        </authorList>
    </citation>
    <scope>NUCLEOTIDE SEQUENCE [LARGE SCALE GENOMIC DNA]</scope>
    <source>
        <strain evidence="4">CCUG 61889</strain>
    </source>
</reference>
<dbReference type="Gene3D" id="3.50.50.60">
    <property type="entry name" value="FAD/NAD(P)-binding domain"/>
    <property type="match status" value="3"/>
</dbReference>
<dbReference type="InterPro" id="IPR036188">
    <property type="entry name" value="FAD/NAD-bd_sf"/>
</dbReference>
<dbReference type="InterPro" id="IPR023753">
    <property type="entry name" value="FAD/NAD-binding_dom"/>
</dbReference>
<proteinExistence type="predicted"/>